<dbReference type="InterPro" id="IPR001715">
    <property type="entry name" value="CH_dom"/>
</dbReference>
<dbReference type="InterPro" id="IPR043197">
    <property type="entry name" value="Plakin"/>
</dbReference>
<dbReference type="GO" id="GO:0005925">
    <property type="term" value="C:focal adhesion"/>
    <property type="evidence" value="ECO:0007669"/>
    <property type="project" value="TreeGrafter"/>
</dbReference>
<organism evidence="14 15">
    <name type="scientific">Scophthalmus maximus</name>
    <name type="common">Turbot</name>
    <name type="synonym">Psetta maxima</name>
    <dbReference type="NCBI Taxonomy" id="52904"/>
    <lineage>
        <taxon>Eukaryota</taxon>
        <taxon>Metazoa</taxon>
        <taxon>Chordata</taxon>
        <taxon>Craniata</taxon>
        <taxon>Vertebrata</taxon>
        <taxon>Euteleostomi</taxon>
        <taxon>Actinopterygii</taxon>
        <taxon>Neopterygii</taxon>
        <taxon>Teleostei</taxon>
        <taxon>Neoteleostei</taxon>
        <taxon>Acanthomorphata</taxon>
        <taxon>Carangaria</taxon>
        <taxon>Pleuronectiformes</taxon>
        <taxon>Pleuronectoidei</taxon>
        <taxon>Scophthalmidae</taxon>
        <taxon>Scophthalmus</taxon>
    </lineage>
</organism>
<feature type="compositionally biased region" description="Basic and acidic residues" evidence="11">
    <location>
        <begin position="1463"/>
        <end position="1521"/>
    </location>
</feature>
<evidence type="ECO:0000256" key="2">
    <source>
        <dbReference type="ARBA" id="ARBA00004316"/>
    </source>
</evidence>
<dbReference type="PANTHER" id="PTHR23169">
    <property type="entry name" value="ENVOPLAKIN"/>
    <property type="match status" value="1"/>
</dbReference>
<dbReference type="InterPro" id="IPR049538">
    <property type="entry name" value="PCN-like_spectrin-like_rpt"/>
</dbReference>
<dbReference type="GO" id="GO:0031581">
    <property type="term" value="P:hemidesmosome assembly"/>
    <property type="evidence" value="ECO:0007669"/>
    <property type="project" value="TreeGrafter"/>
</dbReference>
<dbReference type="GO" id="GO:0045296">
    <property type="term" value="F:cadherin binding"/>
    <property type="evidence" value="ECO:0007669"/>
    <property type="project" value="TreeGrafter"/>
</dbReference>
<evidence type="ECO:0000256" key="1">
    <source>
        <dbReference type="ARBA" id="ARBA00004245"/>
    </source>
</evidence>
<gene>
    <name evidence="14" type="ORF">F2P81_001593</name>
</gene>
<dbReference type="SUPFAM" id="SSF47576">
    <property type="entry name" value="Calponin-homology domain, CH-domain"/>
    <property type="match status" value="1"/>
</dbReference>
<sequence length="2446" mass="284410">MATRKDRRRDRAPPEENNGDRSSAHCAGDTLPWNLSKHQRVIRSKSASGDVLDPAERAVIRIADERDRVQKKTFTKWVNKHLIKAQRHVTDLYEDLRDGHNLISLLEVLSGETLPREKGRMRFHKLQNVQIALDFLRHRQVKLVNIRNDDIADGNPKLTLGLIWTIILHFQISDIQVNGQSEDMTAKEKLLLWSQRMIDGYQGIHCNNFTTSWRDGKLFNAVIHKHYPRLVDMGKVYRQTNVENLEQAFNVAERDLGVTRLLDPEDVDVPHPDEKSIITYVSSLYDAMPRADVHEARASNELELRWQEYYELVTIILQWIRHHVMIFEERKFPASYEEIESAVHTGQVKVPPGYHPIDVEKEWGRLHVAILERERLLRTEFERLERLQRIVSKVQMESTLSEEQLSHLETLLQSDIRLLNAGKPAQHTAEVERELDKADKMIRLLFNDVQILKDGRHPQAEQMYRKVYRIHERLVNLRSDYNLRLKTSVTTVTTARSNVISSQQSTMKVRPEMDDVTLRYVQDLLAWVVENQRRIDDSEWGTDLPSVESQLGSHRGLHQTVEDFRSKIERARADETKLSPVSKGSYREYLGKLDLQYGKLLNSSKSRLRNLDSLHAFVTASTKELMWLNDKEEEEVNFDWSDRNTNVTAKKDNYSGLMRELELREKKINDIQTLGDKLVRDGHPGKPTVEAFTAALQTQWSWILQLCCCIEAHLKENTAYYQFFADVKEAQDKMKKMQENMKKKYSCDRSTTTTRLEDLLQDAVDEKEQLNEFKTLVTGLNKRAKSIIQLKPRNPTTSIKGKLPIQAVCDFKQQEITVHKGDECALLNNSQPFKWKVLNHSGHEAVVPSVCFIVPPVNKEALDGVSSLDGGHQQMVTMWQTLHINMKSLLSWQYLMRDFTQIRSWNITTLKSMKSEEYRLLMRNLELHYQDYMRDSQDSQLFAPDDRMQIEEDYTKSTQHFDSLLRSMEKGQQNESLCKNFISEVKDLRLHIEDCEARTVARVRKPMEKEPLKECVQRTTEQKKVQVELDGLKKDLDKVTVRTQEVLASPQQSASAPVLRSELDLTVQKMDHANQLSSVYLEKLKTVEMVIRNTQGAEGVLKQYEDCLREVHTVPSDVKEVENYRAKLKKMRVEAEGEQPVFDSLEEELKKASAVSDKMSRVHSERDAELDHYRQLRTSLQDRWKAVFTQIDLRQRELEQLGRQQGYYRESYDWLINWTGDAKQRQEKIQAVPITDSKSLKEQLAQEKDYELQLVAYNAQVEPLASPLKKTKLDSASDNIIQEYVTLRTRYSELMTLTSQYIKFITDTQRRLEDEEKAAEKMKAEEQKKMAKMQAELDKQKQLAEYHAKAIAKAEKEAQELKLRMQEEVNRREIAAVDAEKQKSNVQLELHELRNLSEQQIKDKSQQVDEALQSRSKIEEEIRLIRIQLETTVKQKSTAESELQQLRDRAAEAEKQRMAAQEEAEKLRKQVNEETQKKRIAEEELNRKSEAEKEAARQKQKALEDLENLRRQAEEAERQVKQAEIEKERQIKVAHQAAQKSAAAELQSKHISFEEKTSKLEESLKQEHGAVLQLQQQATHLKKQQEDAEDAREEAEKELEKWRQKANEALRLRLQAEEEAHKKSLAQEDAEKQKEEAEREAKKRAKAEESALKQKEMAEKELERQRKIAESTAQQKLTAEQELIRLRADFDNAEQQRSLLEDELYRLKNEVVAAQQQRKLLEDELAKVRSEMDILIQLKSKAEKETMSNTEKSKQLLEVEATKMRDLAEEASKLRAIAEEAKHQRLVAEEEAARQRAEAERILKEKLAAISDATRLKTEAEIALKEKEAENERLRRHAEDEAYQRKALEDQANQHKQEIEKKIVQLKQSSDAEMERQKAIVDDTLKQRRVVEEEIRILKLNFEKASTGKLDLELELNKLKNIAEETQQSKLRAEEEAEKMRKLALEEEKKRREAEEKVKKIAAAEEEAARQRKAAQDELDRLKKKAEEAKKQKDEADKEAEIQIVAAQQASLKCNAAEQQVQSVLAQQKEDGIMQQKLKAEYEKAKKLAKEAEAAREKAEREAALLRQQAEEAERQRVAAEQEAAIQAQAQEDAEELRKDAEFEAAKRGQAEAAALKQKKQADAEMAKHKKLAEQTLKQKFQVEQELTKVKLQLDETDNQKSVLDEELQRLKDEVDDAVKQRSQVEEELFKVKVQMEELLKLKIRIEEENQRLIKKDKDNTQKFLAEEAENLKILAEDAARLSVEAQEAARLRQIAEDDLNQQRALADKMLKEKMQAIQEASRLKAEAEMLQRQKDLAQEQAQKLLEDKQLMQQRLDEETEEYQKSLEAERKRQLEIIAEAEKLKLQVSQLSEAQAKAEQEAKKFKKQADKIAARLHETEIATKEKMTVVEKLEVDRLHTSKEAEDLRKAIADLEKEKSRLKEEAEELQNKSKEVLCQKWHNKAAY</sequence>
<evidence type="ECO:0000313" key="15">
    <source>
        <dbReference type="Proteomes" id="UP000438429"/>
    </source>
</evidence>
<dbReference type="Gene3D" id="1.20.58.60">
    <property type="match status" value="3"/>
</dbReference>
<feature type="domain" description="Calponin-homology (CH)" evidence="13">
    <location>
        <begin position="68"/>
        <end position="171"/>
    </location>
</feature>
<feature type="region of interest" description="Disordered" evidence="11">
    <location>
        <begin position="1965"/>
        <end position="1999"/>
    </location>
</feature>
<evidence type="ECO:0000256" key="9">
    <source>
        <dbReference type="ARBA" id="ARBA00023273"/>
    </source>
</evidence>
<dbReference type="InterPro" id="IPR001452">
    <property type="entry name" value="SH3_domain"/>
</dbReference>
<comment type="subcellular location">
    <subcellularLocation>
        <location evidence="2">Cell projection</location>
    </subcellularLocation>
    <subcellularLocation>
        <location evidence="1">Cytoplasm</location>
        <location evidence="1">Cytoskeleton</location>
    </subcellularLocation>
</comment>
<keyword evidence="6" id="KW-0677">Repeat</keyword>
<feature type="domain" description="SH3" evidence="12">
    <location>
        <begin position="800"/>
        <end position="857"/>
    </location>
</feature>
<dbReference type="Pfam" id="PF21019">
    <property type="entry name" value="Spectrin_3"/>
    <property type="match status" value="1"/>
</dbReference>
<feature type="compositionally biased region" description="Basic and acidic residues" evidence="11">
    <location>
        <begin position="9"/>
        <end position="23"/>
    </location>
</feature>
<feature type="compositionally biased region" description="Basic and acidic residues" evidence="11">
    <location>
        <begin position="1557"/>
        <end position="1568"/>
    </location>
</feature>
<feature type="region of interest" description="Disordered" evidence="11">
    <location>
        <begin position="1557"/>
        <end position="1675"/>
    </location>
</feature>
<dbReference type="GO" id="GO:0030056">
    <property type="term" value="C:hemidesmosome"/>
    <property type="evidence" value="ECO:0007669"/>
    <property type="project" value="TreeGrafter"/>
</dbReference>
<dbReference type="PROSITE" id="PS00019">
    <property type="entry name" value="ACTININ_1"/>
    <property type="match status" value="1"/>
</dbReference>
<dbReference type="GO" id="GO:0048471">
    <property type="term" value="C:perinuclear region of cytoplasm"/>
    <property type="evidence" value="ECO:0007669"/>
    <property type="project" value="TreeGrafter"/>
</dbReference>
<feature type="region of interest" description="Disordered" evidence="11">
    <location>
        <begin position="1448"/>
        <end position="1521"/>
    </location>
</feature>
<feature type="compositionally biased region" description="Basic and acidic residues" evidence="11">
    <location>
        <begin position="1448"/>
        <end position="1457"/>
    </location>
</feature>
<dbReference type="Pfam" id="PF21020">
    <property type="entry name" value="Spectrin_4"/>
    <property type="match status" value="1"/>
</dbReference>
<dbReference type="Proteomes" id="UP000438429">
    <property type="component" value="Unassembled WGS sequence"/>
</dbReference>
<dbReference type="SUPFAM" id="SSF46966">
    <property type="entry name" value="Spectrin repeat"/>
    <property type="match status" value="4"/>
</dbReference>
<dbReference type="FunFam" id="1.10.418.10:FF:000029">
    <property type="entry name" value="plectin isoform X2"/>
    <property type="match status" value="1"/>
</dbReference>
<keyword evidence="5" id="KW-0597">Phosphoprotein</keyword>
<dbReference type="GO" id="GO:0042995">
    <property type="term" value="C:cell projection"/>
    <property type="evidence" value="ECO:0007669"/>
    <property type="project" value="UniProtKB-SubCell"/>
</dbReference>
<dbReference type="InterPro" id="IPR041573">
    <property type="entry name" value="Desmoplakin_Spectrin-like"/>
</dbReference>
<dbReference type="FunFam" id="1.20.58.60:FF:000009">
    <property type="entry name" value="dystonin isoform X1"/>
    <property type="match status" value="1"/>
</dbReference>
<dbReference type="PROSITE" id="PS00020">
    <property type="entry name" value="ACTININ_2"/>
    <property type="match status" value="1"/>
</dbReference>
<evidence type="ECO:0000256" key="3">
    <source>
        <dbReference type="ARBA" id="ARBA00022443"/>
    </source>
</evidence>
<dbReference type="PANTHER" id="PTHR23169:SF20">
    <property type="entry name" value="PLECTIN"/>
    <property type="match status" value="1"/>
</dbReference>
<evidence type="ECO:0000313" key="14">
    <source>
        <dbReference type="EMBL" id="KAF0045064.1"/>
    </source>
</evidence>
<comment type="caution">
    <text evidence="14">The sequence shown here is derived from an EMBL/GenBank/DDBJ whole genome shotgun (WGS) entry which is preliminary data.</text>
</comment>
<evidence type="ECO:0000256" key="11">
    <source>
        <dbReference type="SAM" id="MobiDB-lite"/>
    </source>
</evidence>
<reference evidence="14 15" key="1">
    <citation type="submission" date="2019-06" db="EMBL/GenBank/DDBJ databases">
        <title>Draft genomes of female and male turbot (Scophthalmus maximus).</title>
        <authorList>
            <person name="Xu H."/>
            <person name="Xu X.-W."/>
            <person name="Shao C."/>
            <person name="Chen S."/>
        </authorList>
    </citation>
    <scope>NUCLEOTIDE SEQUENCE [LARGE SCALE GENOMIC DNA]</scope>
    <source>
        <strain evidence="14">Ysfricsl-2016a</strain>
        <tissue evidence="14">Blood</tissue>
    </source>
</reference>
<dbReference type="GO" id="GO:0003779">
    <property type="term" value="F:actin binding"/>
    <property type="evidence" value="ECO:0007669"/>
    <property type="project" value="UniProtKB-KW"/>
</dbReference>
<dbReference type="Gene3D" id="2.30.30.40">
    <property type="entry name" value="SH3 Domains"/>
    <property type="match status" value="1"/>
</dbReference>
<dbReference type="GO" id="GO:0030506">
    <property type="term" value="F:ankyrin binding"/>
    <property type="evidence" value="ECO:0007669"/>
    <property type="project" value="TreeGrafter"/>
</dbReference>
<dbReference type="SMART" id="SM00033">
    <property type="entry name" value="CH"/>
    <property type="match status" value="2"/>
</dbReference>
<dbReference type="EMBL" id="VEVO01000002">
    <property type="protein sequence ID" value="KAF0045064.1"/>
    <property type="molecule type" value="Genomic_DNA"/>
</dbReference>
<accession>A0A6A4TPA8</accession>
<evidence type="ECO:0008006" key="16">
    <source>
        <dbReference type="Google" id="ProtNLM"/>
    </source>
</evidence>
<keyword evidence="4" id="KW-0963">Cytoplasm</keyword>
<dbReference type="Gene3D" id="1.10.418.10">
    <property type="entry name" value="Calponin-like domain"/>
    <property type="match status" value="2"/>
</dbReference>
<proteinExistence type="predicted"/>
<feature type="region of interest" description="Disordered" evidence="11">
    <location>
        <begin position="2052"/>
        <end position="2130"/>
    </location>
</feature>
<dbReference type="GO" id="GO:0008307">
    <property type="term" value="F:structural constituent of muscle"/>
    <property type="evidence" value="ECO:0007669"/>
    <property type="project" value="TreeGrafter"/>
</dbReference>
<dbReference type="Pfam" id="PF00307">
    <property type="entry name" value="CH"/>
    <property type="match status" value="2"/>
</dbReference>
<evidence type="ECO:0000256" key="7">
    <source>
        <dbReference type="ARBA" id="ARBA00023203"/>
    </source>
</evidence>
<keyword evidence="3 10" id="KW-0728">SH3 domain</keyword>
<keyword evidence="9" id="KW-0966">Cell projection</keyword>
<dbReference type="PROSITE" id="PS50021">
    <property type="entry name" value="CH"/>
    <property type="match status" value="2"/>
</dbReference>
<feature type="domain" description="Calponin-homology (CH)" evidence="13">
    <location>
        <begin position="184"/>
        <end position="289"/>
    </location>
</feature>
<dbReference type="CDD" id="cd00176">
    <property type="entry name" value="SPEC"/>
    <property type="match status" value="1"/>
</dbReference>
<dbReference type="Pfam" id="PF17902">
    <property type="entry name" value="SH3_10"/>
    <property type="match status" value="1"/>
</dbReference>
<dbReference type="SMART" id="SM00150">
    <property type="entry name" value="SPEC"/>
    <property type="match status" value="2"/>
</dbReference>
<keyword evidence="7" id="KW-0009">Actin-binding</keyword>
<feature type="compositionally biased region" description="Basic and acidic residues" evidence="11">
    <location>
        <begin position="2096"/>
        <end position="2110"/>
    </location>
</feature>
<evidence type="ECO:0000256" key="6">
    <source>
        <dbReference type="ARBA" id="ARBA00022737"/>
    </source>
</evidence>
<dbReference type="InterPro" id="IPR018159">
    <property type="entry name" value="Spectrin/alpha-actinin"/>
</dbReference>
<dbReference type="GO" id="GO:0005882">
    <property type="term" value="C:intermediate filament"/>
    <property type="evidence" value="ECO:0007669"/>
    <property type="project" value="TreeGrafter"/>
</dbReference>
<keyword evidence="8" id="KW-0206">Cytoskeleton</keyword>
<feature type="compositionally biased region" description="Low complexity" evidence="11">
    <location>
        <begin position="2081"/>
        <end position="2091"/>
    </location>
</feature>
<evidence type="ECO:0000259" key="12">
    <source>
        <dbReference type="PROSITE" id="PS50002"/>
    </source>
</evidence>
<dbReference type="PROSITE" id="PS50002">
    <property type="entry name" value="SH3"/>
    <property type="match status" value="1"/>
</dbReference>
<dbReference type="GO" id="GO:0042060">
    <property type="term" value="P:wound healing"/>
    <property type="evidence" value="ECO:0007669"/>
    <property type="project" value="TreeGrafter"/>
</dbReference>
<dbReference type="InterPro" id="IPR036872">
    <property type="entry name" value="CH_dom_sf"/>
</dbReference>
<evidence type="ECO:0000259" key="13">
    <source>
        <dbReference type="PROSITE" id="PS50021"/>
    </source>
</evidence>
<dbReference type="CDD" id="cd21188">
    <property type="entry name" value="CH_PLEC-like_rpt1"/>
    <property type="match status" value="1"/>
</dbReference>
<protein>
    <recommendedName>
        <fullName evidence="16">Plectin-like</fullName>
    </recommendedName>
</protein>
<feature type="region of interest" description="Disordered" evidence="11">
    <location>
        <begin position="1"/>
        <end position="30"/>
    </location>
</feature>
<evidence type="ECO:0000256" key="5">
    <source>
        <dbReference type="ARBA" id="ARBA00022553"/>
    </source>
</evidence>
<evidence type="ECO:0000256" key="10">
    <source>
        <dbReference type="PROSITE-ProRule" id="PRU00192"/>
    </source>
</evidence>
<dbReference type="Gene3D" id="1.20.58.1060">
    <property type="match status" value="1"/>
</dbReference>
<dbReference type="FunFam" id="1.10.418.10:FF:000002">
    <property type="entry name" value="Microtubule-actin cross-linking factor 1"/>
    <property type="match status" value="1"/>
</dbReference>
<name>A0A6A4TPA8_SCOMX</name>
<evidence type="ECO:0000256" key="4">
    <source>
        <dbReference type="ARBA" id="ARBA00022490"/>
    </source>
</evidence>
<dbReference type="GO" id="GO:0005200">
    <property type="term" value="F:structural constituent of cytoskeleton"/>
    <property type="evidence" value="ECO:0007669"/>
    <property type="project" value="TreeGrafter"/>
</dbReference>
<dbReference type="InterPro" id="IPR001589">
    <property type="entry name" value="Actinin_actin-bd_CS"/>
</dbReference>
<evidence type="ECO:0000256" key="8">
    <source>
        <dbReference type="ARBA" id="ARBA00023212"/>
    </source>
</evidence>
<dbReference type="GO" id="GO:0045104">
    <property type="term" value="P:intermediate filament cytoskeleton organization"/>
    <property type="evidence" value="ECO:0007669"/>
    <property type="project" value="InterPro"/>
</dbReference>
<dbReference type="GO" id="GO:0042383">
    <property type="term" value="C:sarcolemma"/>
    <property type="evidence" value="ECO:0007669"/>
    <property type="project" value="TreeGrafter"/>
</dbReference>
<dbReference type="Pfam" id="PF18373">
    <property type="entry name" value="Spectrin_2"/>
    <property type="match status" value="1"/>
</dbReference>
<dbReference type="InterPro" id="IPR041615">
    <property type="entry name" value="Desmoplakin_SH3"/>
</dbReference>
<feature type="non-terminal residue" evidence="14">
    <location>
        <position position="2446"/>
    </location>
</feature>
<dbReference type="Pfam" id="PF21097">
    <property type="entry name" value="SR_plectin_7"/>
    <property type="match status" value="1"/>
</dbReference>
<feature type="compositionally biased region" description="Basic and acidic residues" evidence="11">
    <location>
        <begin position="2052"/>
        <end position="2080"/>
    </location>
</feature>
<feature type="compositionally biased region" description="Basic and acidic residues" evidence="11">
    <location>
        <begin position="1594"/>
        <end position="1669"/>
    </location>
</feature>